<proteinExistence type="inferred from homology"/>
<dbReference type="PROSITE" id="PS51257">
    <property type="entry name" value="PROKAR_LIPOPROTEIN"/>
    <property type="match status" value="1"/>
</dbReference>
<dbReference type="OrthoDB" id="9783240at2"/>
<organism evidence="5 7">
    <name type="scientific">Ardenticatena maritima</name>
    <dbReference type="NCBI Taxonomy" id="872965"/>
    <lineage>
        <taxon>Bacteria</taxon>
        <taxon>Bacillati</taxon>
        <taxon>Chloroflexota</taxon>
        <taxon>Ardenticatenia</taxon>
        <taxon>Ardenticatenales</taxon>
        <taxon>Ardenticatenaceae</taxon>
        <taxon>Ardenticatena</taxon>
    </lineage>
</organism>
<dbReference type="InterPro" id="IPR051010">
    <property type="entry name" value="BCAA_transport"/>
</dbReference>
<dbReference type="CDD" id="cd06347">
    <property type="entry name" value="PBP1_ABC_LivK_ligand_binding-like"/>
    <property type="match status" value="1"/>
</dbReference>
<dbReference type="SUPFAM" id="SSF53822">
    <property type="entry name" value="Periplasmic binding protein-like I"/>
    <property type="match status" value="1"/>
</dbReference>
<dbReference type="Proteomes" id="UP000037784">
    <property type="component" value="Unassembled WGS sequence"/>
</dbReference>
<keyword evidence="7" id="KW-1185">Reference proteome</keyword>
<reference evidence="5 7" key="1">
    <citation type="journal article" date="2015" name="Genome Announc.">
        <title>Draft Genome Sequence of a Heterotrophic Facultative Anaerobic Thermophilic Bacterium, Ardenticatena maritima Strain 110ST.</title>
        <authorList>
            <person name="Kawaichi S."/>
            <person name="Yoshida T."/>
            <person name="Sako Y."/>
            <person name="Nakamura R."/>
        </authorList>
    </citation>
    <scope>NUCLEOTIDE SEQUENCE [LARGE SCALE GENOMIC DNA]</scope>
    <source>
        <strain evidence="5 7">110S</strain>
    </source>
</reference>
<protein>
    <submittedName>
        <fullName evidence="5">Branched-chain amino acid transport system substrate-binding protein</fullName>
    </submittedName>
</protein>
<evidence type="ECO:0000256" key="3">
    <source>
        <dbReference type="SAM" id="SignalP"/>
    </source>
</evidence>
<dbReference type="InterPro" id="IPR028081">
    <property type="entry name" value="Leu-bd"/>
</dbReference>
<dbReference type="EMBL" id="LGKN01000006">
    <property type="protein sequence ID" value="KPL87088.1"/>
    <property type="molecule type" value="Genomic_DNA"/>
</dbReference>
<evidence type="ECO:0000256" key="2">
    <source>
        <dbReference type="ARBA" id="ARBA00022729"/>
    </source>
</evidence>
<dbReference type="PANTHER" id="PTHR30483:SF6">
    <property type="entry name" value="PERIPLASMIC BINDING PROTEIN OF ABC TRANSPORTER FOR NATURAL AMINO ACIDS"/>
    <property type="match status" value="1"/>
</dbReference>
<dbReference type="PANTHER" id="PTHR30483">
    <property type="entry name" value="LEUCINE-SPECIFIC-BINDING PROTEIN"/>
    <property type="match status" value="1"/>
</dbReference>
<evidence type="ECO:0000313" key="7">
    <source>
        <dbReference type="Proteomes" id="UP000037784"/>
    </source>
</evidence>
<dbReference type="STRING" id="872965.SE16_11030"/>
<feature type="domain" description="Leucine-binding protein" evidence="4">
    <location>
        <begin position="35"/>
        <end position="382"/>
    </location>
</feature>
<reference evidence="7" key="3">
    <citation type="submission" date="2015-08" db="EMBL/GenBank/DDBJ databases">
        <title>Draft Genome Sequence of a Heterotrophic Facultative Anaerobic Bacterium Ardenticatena maritima Strain 110S.</title>
        <authorList>
            <person name="Kawaichi S."/>
            <person name="Yoshida T."/>
            <person name="Sako Y."/>
            <person name="Nakamura R."/>
        </authorList>
    </citation>
    <scope>NUCLEOTIDE SEQUENCE [LARGE SCALE GENOMIC DNA]</scope>
    <source>
        <strain evidence="7">110S</strain>
    </source>
</reference>
<accession>A0A0M9UD52</accession>
<name>A0A0M9UD52_9CHLR</name>
<evidence type="ECO:0000313" key="8">
    <source>
        <dbReference type="Proteomes" id="UP000050502"/>
    </source>
</evidence>
<feature type="signal peptide" evidence="3">
    <location>
        <begin position="1"/>
        <end position="20"/>
    </location>
</feature>
<dbReference type="Pfam" id="PF13458">
    <property type="entry name" value="Peripla_BP_6"/>
    <property type="match status" value="1"/>
</dbReference>
<dbReference type="EMBL" id="BBZA01000172">
    <property type="protein sequence ID" value="GAP63590.1"/>
    <property type="molecule type" value="Genomic_DNA"/>
</dbReference>
<feature type="chain" id="PRO_5010428752" evidence="3">
    <location>
        <begin position="21"/>
        <end position="393"/>
    </location>
</feature>
<dbReference type="Gene3D" id="3.40.50.2300">
    <property type="match status" value="2"/>
</dbReference>
<dbReference type="RefSeq" id="WP_054493402.1">
    <property type="nucleotide sequence ID" value="NZ_BBZA01000172.1"/>
</dbReference>
<sequence>MKKSLLFPLLALLVSLTGLACQTVSSATTPYGGVIRIGHNAPFTGAIPLVALSGREAIDLWLEEHNNQIELDGKVYRFEIIERDNQTSPEVAARITEELITEHDILAMIGPYASAQAIPAGEVANRLKTPMISPWSTNPNTTRNRPYVFRIPFLDDFQAEVIAYFLAEEQRVQNVAILYSEQSDYSRDIARFFRENAQASGMNIVFDESFDANDLVNISSHLERLAQTNAEVLFLPQYYNEVPIIVNQLAQIGWTGRVIGSDSWASTELLTACGINCEGFYFSTHWTPSNTSEPAQRFIKLYQARYNRLPDDLAALTWDAMEILALGLQNCGSLSGNLEQDRECLQQGLAAIDAFEGATGKMRFNEEGDPIKCVLLVRIESQQAQFYKQVCPR</sequence>
<evidence type="ECO:0000313" key="5">
    <source>
        <dbReference type="EMBL" id="GAP63590.1"/>
    </source>
</evidence>
<evidence type="ECO:0000259" key="4">
    <source>
        <dbReference type="Pfam" id="PF13458"/>
    </source>
</evidence>
<comment type="similarity">
    <text evidence="1">Belongs to the leucine-binding protein family.</text>
</comment>
<keyword evidence="2 3" id="KW-0732">Signal</keyword>
<evidence type="ECO:0000256" key="1">
    <source>
        <dbReference type="ARBA" id="ARBA00010062"/>
    </source>
</evidence>
<gene>
    <name evidence="5" type="primary">livK</name>
    <name evidence="5" type="ORF">ARMA_2013</name>
    <name evidence="6" type="ORF">SE16_11030</name>
</gene>
<dbReference type="InterPro" id="IPR028082">
    <property type="entry name" value="Peripla_BP_I"/>
</dbReference>
<dbReference type="PATRIC" id="fig|872965.6.peg.2666"/>
<dbReference type="AlphaFoldDB" id="A0A0M9UD52"/>
<dbReference type="InParanoid" id="A0A0M9UD52"/>
<dbReference type="Proteomes" id="UP000050502">
    <property type="component" value="Unassembled WGS sequence"/>
</dbReference>
<reference evidence="6 8" key="2">
    <citation type="submission" date="2015-07" db="EMBL/GenBank/DDBJ databases">
        <title>Whole genome sequence of Ardenticatena maritima DSM 23922.</title>
        <authorList>
            <person name="Hemp J."/>
            <person name="Ward L.M."/>
            <person name="Pace L.A."/>
            <person name="Fischer W.W."/>
        </authorList>
    </citation>
    <scope>NUCLEOTIDE SEQUENCE [LARGE SCALE GENOMIC DNA]</scope>
    <source>
        <strain evidence="6 8">110S</strain>
    </source>
</reference>
<evidence type="ECO:0000313" key="6">
    <source>
        <dbReference type="EMBL" id="KPL87088.1"/>
    </source>
</evidence>
<comment type="caution">
    <text evidence="5">The sequence shown here is derived from an EMBL/GenBank/DDBJ whole genome shotgun (WGS) entry which is preliminary data.</text>
</comment>